<dbReference type="Pfam" id="PF01595">
    <property type="entry name" value="CNNM"/>
    <property type="match status" value="1"/>
</dbReference>
<keyword evidence="5" id="KW-0732">Signal</keyword>
<evidence type="ECO:0000256" key="3">
    <source>
        <dbReference type="SAM" id="MobiDB-lite"/>
    </source>
</evidence>
<feature type="transmembrane region" description="Helical" evidence="4">
    <location>
        <begin position="149"/>
        <end position="170"/>
    </location>
</feature>
<keyword evidence="2 4" id="KW-0812">Transmembrane</keyword>
<keyword evidence="1" id="KW-0677">Repeat</keyword>
<dbReference type="Proteomes" id="UP000070544">
    <property type="component" value="Unassembled WGS sequence"/>
</dbReference>
<dbReference type="SUPFAM" id="SSF54631">
    <property type="entry name" value="CBS-domain pair"/>
    <property type="match status" value="1"/>
</dbReference>
<feature type="transmembrane region" description="Helical" evidence="4">
    <location>
        <begin position="122"/>
        <end position="143"/>
    </location>
</feature>
<dbReference type="GO" id="GO:0010960">
    <property type="term" value="P:magnesium ion homeostasis"/>
    <property type="evidence" value="ECO:0007669"/>
    <property type="project" value="InterPro"/>
</dbReference>
<dbReference type="InterPro" id="IPR046342">
    <property type="entry name" value="CBS_dom_sf"/>
</dbReference>
<feature type="transmembrane region" description="Helical" evidence="4">
    <location>
        <begin position="182"/>
        <end position="202"/>
    </location>
</feature>
<evidence type="ECO:0000256" key="1">
    <source>
        <dbReference type="ARBA" id="ARBA00022737"/>
    </source>
</evidence>
<evidence type="ECO:0000313" key="8">
    <source>
        <dbReference type="Proteomes" id="UP000070544"/>
    </source>
</evidence>
<feature type="compositionally biased region" description="Basic and acidic residues" evidence="3">
    <location>
        <begin position="699"/>
        <end position="728"/>
    </location>
</feature>
<dbReference type="InterPro" id="IPR045095">
    <property type="entry name" value="ACDP"/>
</dbReference>
<evidence type="ECO:0000256" key="2">
    <source>
        <dbReference type="PROSITE-ProRule" id="PRU01193"/>
    </source>
</evidence>
<feature type="region of interest" description="Disordered" evidence="3">
    <location>
        <begin position="689"/>
        <end position="728"/>
    </location>
</feature>
<dbReference type="PROSITE" id="PS51846">
    <property type="entry name" value="CNNM"/>
    <property type="match status" value="1"/>
</dbReference>
<feature type="signal peptide" evidence="5">
    <location>
        <begin position="1"/>
        <end position="35"/>
    </location>
</feature>
<reference evidence="7 8" key="1">
    <citation type="journal article" date="2015" name="Genome Biol. Evol.">
        <title>Phylogenomic analyses indicate that early fungi evolved digesting cell walls of algal ancestors of land plants.</title>
        <authorList>
            <person name="Chang Y."/>
            <person name="Wang S."/>
            <person name="Sekimoto S."/>
            <person name="Aerts A.L."/>
            <person name="Choi C."/>
            <person name="Clum A."/>
            <person name="LaButti K.M."/>
            <person name="Lindquist E.A."/>
            <person name="Yee Ngan C."/>
            <person name="Ohm R.A."/>
            <person name="Salamov A.A."/>
            <person name="Grigoriev I.V."/>
            <person name="Spatafora J.W."/>
            <person name="Berbee M.L."/>
        </authorList>
    </citation>
    <scope>NUCLEOTIDE SEQUENCE [LARGE SCALE GENOMIC DNA]</scope>
    <source>
        <strain evidence="7 8">JEL478</strain>
    </source>
</reference>
<feature type="chain" id="PRO_5007296455" evidence="5">
    <location>
        <begin position="36"/>
        <end position="728"/>
    </location>
</feature>
<keyword evidence="8" id="KW-1185">Reference proteome</keyword>
<keyword evidence="2 4" id="KW-0472">Membrane</keyword>
<dbReference type="Gene3D" id="3.10.580.10">
    <property type="entry name" value="CBS-domain"/>
    <property type="match status" value="1"/>
</dbReference>
<feature type="region of interest" description="Disordered" evidence="3">
    <location>
        <begin position="497"/>
        <end position="522"/>
    </location>
</feature>
<dbReference type="GO" id="GO:0030026">
    <property type="term" value="P:intracellular manganese ion homeostasis"/>
    <property type="evidence" value="ECO:0007669"/>
    <property type="project" value="TreeGrafter"/>
</dbReference>
<dbReference type="PANTHER" id="PTHR12064">
    <property type="entry name" value="METAL TRANSPORTER CNNM"/>
    <property type="match status" value="1"/>
</dbReference>
<accession>A0A139AWV1</accession>
<proteinExistence type="predicted"/>
<dbReference type="GO" id="GO:0005737">
    <property type="term" value="C:cytoplasm"/>
    <property type="evidence" value="ECO:0007669"/>
    <property type="project" value="TreeGrafter"/>
</dbReference>
<feature type="domain" description="CNNM transmembrane" evidence="6">
    <location>
        <begin position="60"/>
        <end position="246"/>
    </location>
</feature>
<dbReference type="PANTHER" id="PTHR12064:SF97">
    <property type="entry name" value="METAL TRANSPORTER CNNM-5"/>
    <property type="match status" value="1"/>
</dbReference>
<dbReference type="STRING" id="1344416.A0A139AWV1"/>
<dbReference type="OrthoDB" id="5353557at2759"/>
<dbReference type="EMBL" id="KQ965733">
    <property type="protein sequence ID" value="KXS21216.1"/>
    <property type="molecule type" value="Genomic_DNA"/>
</dbReference>
<name>A0A139AWV1_GONPJ</name>
<evidence type="ECO:0000259" key="6">
    <source>
        <dbReference type="PROSITE" id="PS51846"/>
    </source>
</evidence>
<keyword evidence="2 4" id="KW-1133">Transmembrane helix</keyword>
<evidence type="ECO:0000313" key="7">
    <source>
        <dbReference type="EMBL" id="KXS21216.1"/>
    </source>
</evidence>
<evidence type="ECO:0000256" key="4">
    <source>
        <dbReference type="SAM" id="Phobius"/>
    </source>
</evidence>
<protein>
    <submittedName>
        <fullName evidence="7">DUF21-domain-containing protein</fullName>
    </submittedName>
</protein>
<feature type="transmembrane region" description="Helical" evidence="4">
    <location>
        <begin position="68"/>
        <end position="91"/>
    </location>
</feature>
<dbReference type="AlphaFoldDB" id="A0A139AWV1"/>
<feature type="region of interest" description="Disordered" evidence="3">
    <location>
        <begin position="571"/>
        <end position="621"/>
    </location>
</feature>
<evidence type="ECO:0000256" key="5">
    <source>
        <dbReference type="SAM" id="SignalP"/>
    </source>
</evidence>
<dbReference type="GO" id="GO:0016020">
    <property type="term" value="C:membrane"/>
    <property type="evidence" value="ECO:0007669"/>
    <property type="project" value="UniProtKB-UniRule"/>
</dbReference>
<gene>
    <name evidence="7" type="ORF">M427DRAFT_142365</name>
</gene>
<organism evidence="7 8">
    <name type="scientific">Gonapodya prolifera (strain JEL478)</name>
    <name type="common">Monoblepharis prolifera</name>
    <dbReference type="NCBI Taxonomy" id="1344416"/>
    <lineage>
        <taxon>Eukaryota</taxon>
        <taxon>Fungi</taxon>
        <taxon>Fungi incertae sedis</taxon>
        <taxon>Chytridiomycota</taxon>
        <taxon>Chytridiomycota incertae sedis</taxon>
        <taxon>Monoblepharidomycetes</taxon>
        <taxon>Monoblepharidales</taxon>
        <taxon>Gonapodyaceae</taxon>
        <taxon>Gonapodya</taxon>
    </lineage>
</organism>
<sequence length="728" mass="79206">MHQLSSWRRSVPAIGRSIHLLVVLCILGASSVAVGAEIRPWRTETVLSDDGKETEGTPFGTTEFYVKAAFAFVLCCVGGLFAGLTIGYFSLDLTNLEILKAAGEERQKKMAMKIEPVRSRGHLLLITLLLGNVVVNETLPLIMDDLTGGTGGITVVILSTALVVLFGEIIPNALCSRYGLEIGAFFAPLANLLMIVLYPLAWPIGKLLDWLLGEKEGTVYRRAELKTLVSLHNATHLGNAGLSEDEVNIISAVLDLSHKTVAQVYTPLEDAYLLEIHQKLDKNTVRELKQRGVSRVPVYDKERSNLVAIFLAKQLLDYDPHDCLAVNDFPLAFLPVVSSATPLFDMLNFFQEGRSHMAAVSLEETRAITRRPAPLRAPLRRSNTGVPPIRKFSMGQEAVSAREASPAPPSVRMAGRHTVDMQPVSKIIGILTLEDVLEEAKKSLMKVSEVVAFEIKHSKETPHLLADEFVDVHTKEPVQRKPWRALKAVAKFISPFQNTIPSPPNGATSEQGDSTITGSKVVSNTKPLRPAAIRRHFLLGQPGESPVLGPRPSEEFAPLLGESVVATDYGSTVTSLPHPRRQSEGGRRSPPGRSRLSVEVKHGDSSGSDGSSVEVDDGEGTPTQLVVPVLAESYSGVKVFSFGGARNSVVASQRPNGDPADFFLSRRHSDVSDDGKPALARAEEARLFDAEWGEEDDNGDGKSENGARGRGLEWKVTDRRAKSEQRVS</sequence>
<dbReference type="InterPro" id="IPR002550">
    <property type="entry name" value="CNNM"/>
</dbReference>